<keyword evidence="2" id="KW-1185">Reference proteome</keyword>
<name>A0ABR7FYB0_9FIRM</name>
<dbReference type="InterPro" id="IPR002187">
    <property type="entry name" value="N-reg_PII"/>
</dbReference>
<dbReference type="InterPro" id="IPR011322">
    <property type="entry name" value="N-reg_PII-like_a/b"/>
</dbReference>
<dbReference type="SMART" id="SM00938">
    <property type="entry name" value="P-II"/>
    <property type="match status" value="1"/>
</dbReference>
<evidence type="ECO:0000313" key="1">
    <source>
        <dbReference type="EMBL" id="MBC5680159.1"/>
    </source>
</evidence>
<dbReference type="SUPFAM" id="SSF54913">
    <property type="entry name" value="GlnB-like"/>
    <property type="match status" value="1"/>
</dbReference>
<evidence type="ECO:0000313" key="2">
    <source>
        <dbReference type="Proteomes" id="UP000628463"/>
    </source>
</evidence>
<comment type="caution">
    <text evidence="1">The sequence shown here is derived from an EMBL/GenBank/DDBJ whole genome shotgun (WGS) entry which is preliminary data.</text>
</comment>
<dbReference type="EMBL" id="JACOPD010000002">
    <property type="protein sequence ID" value="MBC5680159.1"/>
    <property type="molecule type" value="Genomic_DNA"/>
</dbReference>
<accession>A0ABR7FYB0</accession>
<organism evidence="1 2">
    <name type="scientific">Lachnospira hominis</name>
    <name type="common">ex Liu et al. 2021</name>
    <dbReference type="NCBI Taxonomy" id="2763051"/>
    <lineage>
        <taxon>Bacteria</taxon>
        <taxon>Bacillati</taxon>
        <taxon>Bacillota</taxon>
        <taxon>Clostridia</taxon>
        <taxon>Lachnospirales</taxon>
        <taxon>Lachnospiraceae</taxon>
        <taxon>Lachnospira</taxon>
    </lineage>
</organism>
<dbReference type="Pfam" id="PF00543">
    <property type="entry name" value="P-II"/>
    <property type="match status" value="1"/>
</dbReference>
<dbReference type="PROSITE" id="PS51343">
    <property type="entry name" value="PII_GLNB_DOM"/>
    <property type="match status" value="1"/>
</dbReference>
<reference evidence="1 2" key="1">
    <citation type="submission" date="2020-08" db="EMBL/GenBank/DDBJ databases">
        <title>Genome public.</title>
        <authorList>
            <person name="Liu C."/>
            <person name="Sun Q."/>
        </authorList>
    </citation>
    <scope>NUCLEOTIDE SEQUENCE [LARGE SCALE GENOMIC DNA]</scope>
    <source>
        <strain evidence="1 2">NSJ-43</strain>
    </source>
</reference>
<dbReference type="Gene3D" id="3.30.70.120">
    <property type="match status" value="1"/>
</dbReference>
<protein>
    <submittedName>
        <fullName evidence="1">P-II family nitrogen regulator</fullName>
    </submittedName>
</protein>
<proteinExistence type="predicted"/>
<gene>
    <name evidence="1" type="ORF">H8S01_04185</name>
</gene>
<dbReference type="Proteomes" id="UP000628463">
    <property type="component" value="Unassembled WGS sequence"/>
</dbReference>
<dbReference type="InterPro" id="IPR015867">
    <property type="entry name" value="N-reg_PII/ATP_PRibTrfase_C"/>
</dbReference>
<sequence length="237" mass="26023">MSELYLMVTIINRNLTKKFMDFYTDTGLEVSMTAAGSGTAANEILDYFGLEGSEKSVLFHVVTDGKWSEVKRKLSKEMKIDIPGVGIAFVIRISSIGGKKALNYLTCGQEFVKGDESVLKETKYELVVVIANQGYSEDVMDAARKVHAAGGTVIHAKGTGAKKAEKFLGVTLVPEKDMIFIVTKTENKNDIMRAIMDEAGFESKAKSIVFSIPVTDTAGMRLMEEIEESMHLTNNNT</sequence>
<dbReference type="RefSeq" id="WP_021866421.1">
    <property type="nucleotide sequence ID" value="NZ_JACOPD010000002.1"/>
</dbReference>